<protein>
    <recommendedName>
        <fullName evidence="3">Fe2OG dioxygenase domain-containing protein</fullName>
    </recommendedName>
</protein>
<dbReference type="PANTHER" id="PTHR31447:SF2">
    <property type="entry name" value="RNA DEMETHYLASE ALKBH10B"/>
    <property type="match status" value="1"/>
</dbReference>
<dbReference type="PANTHER" id="PTHR31447">
    <property type="entry name" value="HYDROXYPROLINE-RICH GLYCOPROTEIN FAMILY PROTEIN-RELATED"/>
    <property type="match status" value="1"/>
</dbReference>
<name>A0AA88A386_FICCA</name>
<proteinExistence type="inferred from homology"/>
<dbReference type="GO" id="GO:0003729">
    <property type="term" value="F:mRNA binding"/>
    <property type="evidence" value="ECO:0007669"/>
    <property type="project" value="InterPro"/>
</dbReference>
<dbReference type="Pfam" id="PF03171">
    <property type="entry name" value="2OG-FeII_Oxy"/>
    <property type="match status" value="1"/>
</dbReference>
<gene>
    <name evidence="4" type="ORF">TIFTF001_017900</name>
</gene>
<keyword evidence="5" id="KW-1185">Reference proteome</keyword>
<dbReference type="PROSITE" id="PS51471">
    <property type="entry name" value="FE2OG_OXY"/>
    <property type="match status" value="1"/>
</dbReference>
<dbReference type="GO" id="GO:0032451">
    <property type="term" value="F:demethylase activity"/>
    <property type="evidence" value="ECO:0007669"/>
    <property type="project" value="InterPro"/>
</dbReference>
<dbReference type="InterPro" id="IPR044842">
    <property type="entry name" value="ALKBH9B/ALKBH10B-like"/>
</dbReference>
<evidence type="ECO:0000259" key="3">
    <source>
        <dbReference type="PROSITE" id="PS51471"/>
    </source>
</evidence>
<accession>A0AA88A386</accession>
<dbReference type="InterPro" id="IPR044861">
    <property type="entry name" value="IPNS-like_FE2OG_OXY"/>
</dbReference>
<dbReference type="Proteomes" id="UP001187192">
    <property type="component" value="Unassembled WGS sequence"/>
</dbReference>
<dbReference type="AlphaFoldDB" id="A0AA88A386"/>
<dbReference type="Gene3D" id="2.60.120.590">
    <property type="entry name" value="Alpha-ketoglutarate-dependent dioxygenase AlkB-like"/>
    <property type="match status" value="1"/>
</dbReference>
<evidence type="ECO:0000256" key="1">
    <source>
        <dbReference type="ARBA" id="ARBA00007879"/>
    </source>
</evidence>
<feature type="compositionally biased region" description="Polar residues" evidence="2">
    <location>
        <begin position="556"/>
        <end position="571"/>
    </location>
</feature>
<dbReference type="GO" id="GO:0006402">
    <property type="term" value="P:mRNA catabolic process"/>
    <property type="evidence" value="ECO:0007669"/>
    <property type="project" value="InterPro"/>
</dbReference>
<evidence type="ECO:0000313" key="4">
    <source>
        <dbReference type="EMBL" id="GMN48734.1"/>
    </source>
</evidence>
<evidence type="ECO:0000313" key="5">
    <source>
        <dbReference type="Proteomes" id="UP001187192"/>
    </source>
</evidence>
<dbReference type="EMBL" id="BTGU01000029">
    <property type="protein sequence ID" value="GMN48734.1"/>
    <property type="molecule type" value="Genomic_DNA"/>
</dbReference>
<dbReference type="InterPro" id="IPR037151">
    <property type="entry name" value="AlkB-like_sf"/>
</dbReference>
<evidence type="ECO:0000256" key="2">
    <source>
        <dbReference type="SAM" id="MobiDB-lite"/>
    </source>
</evidence>
<sequence length="571" mass="62554">MPMAAAIDRATPAALVVPSPAATVPMPMLMPTPVTVMPDAFSKDALLAWYRGEFAASNAIIDALCGHLKQLNGGGGVYAAVFEAIHRRRLNWIPVLQMQKYHSIADVTMELCRVAAERLAAEDQNGAVKEECCCRHKVDEVEKKCDEAVNLCLDGEKEKEKNAEKTMENDENGYPDYEETVEEDDSLNSEITDAGPILIGSRVFDCEAWKGGKASLQPALQVVSGEAITPISIINDAMLCLACQVNVVKGMKLYEDVFTDSELSKLIDFVNEYRAAGQNGELSGDTFILFNQQMKGNRRELIQFGVPIFGQIKDEADNQTSNIEPIPLLLENVIDHLIQWKLIPEYKKPNGCIINFFEEDEHSQPFLKPPHLDQPISTLLLSESTMAFGRTLVSDNDGNYKGPLMLTLKKGSLLVLRGNSSDMARHVMCASPEKRVSLSFFKVRPEPNQCHSPTSPPSGGAMTVWQPTAYGMPNGVGFESSMDVMPKWGVLRGPVVMLAPVRPMVSTPRKNPCNGSGTGVFLPWQMSSRKPQKHLPPRAQRGRLLALASAEPHVDGSSTSEQGNSVDGKSV</sequence>
<comment type="similarity">
    <text evidence="1">Belongs to the alkB family.</text>
</comment>
<feature type="domain" description="Fe2OG dioxygenase" evidence="3">
    <location>
        <begin position="348"/>
        <end position="445"/>
    </location>
</feature>
<feature type="region of interest" description="Disordered" evidence="2">
    <location>
        <begin position="529"/>
        <end position="571"/>
    </location>
</feature>
<dbReference type="SUPFAM" id="SSF51197">
    <property type="entry name" value="Clavaminate synthase-like"/>
    <property type="match status" value="1"/>
</dbReference>
<organism evidence="4 5">
    <name type="scientific">Ficus carica</name>
    <name type="common">Common fig</name>
    <dbReference type="NCBI Taxonomy" id="3494"/>
    <lineage>
        <taxon>Eukaryota</taxon>
        <taxon>Viridiplantae</taxon>
        <taxon>Streptophyta</taxon>
        <taxon>Embryophyta</taxon>
        <taxon>Tracheophyta</taxon>
        <taxon>Spermatophyta</taxon>
        <taxon>Magnoliopsida</taxon>
        <taxon>eudicotyledons</taxon>
        <taxon>Gunneridae</taxon>
        <taxon>Pentapetalae</taxon>
        <taxon>rosids</taxon>
        <taxon>fabids</taxon>
        <taxon>Rosales</taxon>
        <taxon>Moraceae</taxon>
        <taxon>Ficeae</taxon>
        <taxon>Ficus</taxon>
    </lineage>
</organism>
<reference evidence="4" key="1">
    <citation type="submission" date="2023-07" db="EMBL/GenBank/DDBJ databases">
        <title>draft genome sequence of fig (Ficus carica).</title>
        <authorList>
            <person name="Takahashi T."/>
            <person name="Nishimura K."/>
        </authorList>
    </citation>
    <scope>NUCLEOTIDE SEQUENCE</scope>
</reference>
<dbReference type="InterPro" id="IPR005123">
    <property type="entry name" value="Oxoglu/Fe-dep_dioxygenase_dom"/>
</dbReference>
<comment type="caution">
    <text evidence="4">The sequence shown here is derived from an EMBL/GenBank/DDBJ whole genome shotgun (WGS) entry which is preliminary data.</text>
</comment>